<sequence>MEQKLTSLEIARQTLIQLSKSQRPPTPENYRLVYDEIAGVASANSKAILDNTLNKVLLEKSKENAKYATVAKRISSLIDKHDAVNLDKQLRALISSDAENESNIQWGTLLRYLLKQLDLNHTGITAASKKDSLNRVISNFANDSSQLAEKVQTLITSWGEGKAADIEISANSTAKPIHNGQSSKNNDVSASIDPLTDKSDVNHADVATAWRDILIRTIRILVLPKFTDSPSATNRVEELIKEAETAHTLEQINQLNGALRSTLLRAEMQTDAQRRMQEALIEILRLLVASMADLTIEDQWLHAQIVIVKEIVSKPLKIDTVYNAESSLKELIFKQSQIKPGLIEAKETLRSMVSTFVSRLADITTSTGNYQNKIQQYHAQINAVEDISELNTILESLVGDIGEMNNEAKANHVTLLESQKKAEEAEKKINELTLKLDYISEAAHEDFLTGALNRRGMDEALIREFERSDRHGTPLSLAMLDVDHFKKINDTMGHSTGDKALAHLSKVVKSILRSTDVLARYGGEEFVILLPGSNQKDAVTVVSGLQRDLTKNFFLHNNERVLITFSAGVAERLYGESVDSVLPRADAALYLAKQSGRNRVIGAEQPVTNIE</sequence>
<dbReference type="SMART" id="SM00267">
    <property type="entry name" value="GGDEF"/>
    <property type="match status" value="1"/>
</dbReference>
<evidence type="ECO:0000256" key="2">
    <source>
        <dbReference type="ARBA" id="ARBA00034247"/>
    </source>
</evidence>
<protein>
    <recommendedName>
        <fullName evidence="1">diguanylate cyclase</fullName>
        <ecNumber evidence="1">2.7.7.65</ecNumber>
    </recommendedName>
</protein>
<accession>A0A351R8Z4</accession>
<dbReference type="NCBIfam" id="TIGR00254">
    <property type="entry name" value="GGDEF"/>
    <property type="match status" value="1"/>
</dbReference>
<evidence type="ECO:0000256" key="1">
    <source>
        <dbReference type="ARBA" id="ARBA00012528"/>
    </source>
</evidence>
<dbReference type="Pfam" id="PF00990">
    <property type="entry name" value="GGDEF"/>
    <property type="match status" value="1"/>
</dbReference>
<dbReference type="AlphaFoldDB" id="A0A351R8Z4"/>
<evidence type="ECO:0000313" key="5">
    <source>
        <dbReference type="EMBL" id="HBA08515.1"/>
    </source>
</evidence>
<dbReference type="PROSITE" id="PS50887">
    <property type="entry name" value="GGDEF"/>
    <property type="match status" value="1"/>
</dbReference>
<dbReference type="FunFam" id="3.30.70.270:FF:000001">
    <property type="entry name" value="Diguanylate cyclase domain protein"/>
    <property type="match status" value="1"/>
</dbReference>
<evidence type="ECO:0000313" key="6">
    <source>
        <dbReference type="Proteomes" id="UP000264313"/>
    </source>
</evidence>
<evidence type="ECO:0000259" key="4">
    <source>
        <dbReference type="PROSITE" id="PS50887"/>
    </source>
</evidence>
<keyword evidence="3" id="KW-0175">Coiled coil</keyword>
<dbReference type="CDD" id="cd01949">
    <property type="entry name" value="GGDEF"/>
    <property type="match status" value="1"/>
</dbReference>
<organism evidence="5 6">
    <name type="scientific">Methylotenera mobilis</name>
    <dbReference type="NCBI Taxonomy" id="359408"/>
    <lineage>
        <taxon>Bacteria</taxon>
        <taxon>Pseudomonadati</taxon>
        <taxon>Pseudomonadota</taxon>
        <taxon>Betaproteobacteria</taxon>
        <taxon>Nitrosomonadales</taxon>
        <taxon>Methylophilaceae</taxon>
        <taxon>Methylotenera</taxon>
    </lineage>
</organism>
<dbReference type="STRING" id="1132855.GCA_000384255_00886"/>
<evidence type="ECO:0000256" key="3">
    <source>
        <dbReference type="SAM" id="Coils"/>
    </source>
</evidence>
<dbReference type="SUPFAM" id="SSF55073">
    <property type="entry name" value="Nucleotide cyclase"/>
    <property type="match status" value="1"/>
</dbReference>
<reference evidence="5 6" key="1">
    <citation type="journal article" date="2018" name="Nat. Biotechnol.">
        <title>A standardized bacterial taxonomy based on genome phylogeny substantially revises the tree of life.</title>
        <authorList>
            <person name="Parks D.H."/>
            <person name="Chuvochina M."/>
            <person name="Waite D.W."/>
            <person name="Rinke C."/>
            <person name="Skarshewski A."/>
            <person name="Chaumeil P.A."/>
            <person name="Hugenholtz P."/>
        </authorList>
    </citation>
    <scope>NUCLEOTIDE SEQUENCE [LARGE SCALE GENOMIC DNA]</scope>
    <source>
        <strain evidence="5">UBA9958</strain>
    </source>
</reference>
<feature type="domain" description="GGDEF" evidence="4">
    <location>
        <begin position="473"/>
        <end position="605"/>
    </location>
</feature>
<dbReference type="PANTHER" id="PTHR45138">
    <property type="entry name" value="REGULATORY COMPONENTS OF SENSORY TRANSDUCTION SYSTEM"/>
    <property type="match status" value="1"/>
</dbReference>
<proteinExistence type="predicted"/>
<name>A0A351R8Z4_9PROT</name>
<gene>
    <name evidence="5" type="ORF">DCW48_02230</name>
</gene>
<dbReference type="Proteomes" id="UP000264313">
    <property type="component" value="Unassembled WGS sequence"/>
</dbReference>
<dbReference type="EMBL" id="DNAA01000054">
    <property type="protein sequence ID" value="HBA08515.1"/>
    <property type="molecule type" value="Genomic_DNA"/>
</dbReference>
<dbReference type="InterPro" id="IPR029787">
    <property type="entry name" value="Nucleotide_cyclase"/>
</dbReference>
<comment type="caution">
    <text evidence="5">The sequence shown here is derived from an EMBL/GenBank/DDBJ whole genome shotgun (WGS) entry which is preliminary data.</text>
</comment>
<feature type="coiled-coil region" evidence="3">
    <location>
        <begin position="415"/>
        <end position="442"/>
    </location>
</feature>
<dbReference type="Gene3D" id="3.30.70.270">
    <property type="match status" value="1"/>
</dbReference>
<dbReference type="GO" id="GO:0052621">
    <property type="term" value="F:diguanylate cyclase activity"/>
    <property type="evidence" value="ECO:0007669"/>
    <property type="project" value="UniProtKB-EC"/>
</dbReference>
<dbReference type="InterPro" id="IPR043128">
    <property type="entry name" value="Rev_trsase/Diguanyl_cyclase"/>
</dbReference>
<dbReference type="PANTHER" id="PTHR45138:SF9">
    <property type="entry name" value="DIGUANYLATE CYCLASE DGCM-RELATED"/>
    <property type="match status" value="1"/>
</dbReference>
<dbReference type="InterPro" id="IPR000160">
    <property type="entry name" value="GGDEF_dom"/>
</dbReference>
<dbReference type="EC" id="2.7.7.65" evidence="1"/>
<dbReference type="InterPro" id="IPR050469">
    <property type="entry name" value="Diguanylate_Cyclase"/>
</dbReference>
<comment type="catalytic activity">
    <reaction evidence="2">
        <text>2 GTP = 3',3'-c-di-GMP + 2 diphosphate</text>
        <dbReference type="Rhea" id="RHEA:24898"/>
        <dbReference type="ChEBI" id="CHEBI:33019"/>
        <dbReference type="ChEBI" id="CHEBI:37565"/>
        <dbReference type="ChEBI" id="CHEBI:58805"/>
        <dbReference type="EC" id="2.7.7.65"/>
    </reaction>
</comment>